<evidence type="ECO:0000313" key="3">
    <source>
        <dbReference type="EMBL" id="SDX31079.1"/>
    </source>
</evidence>
<organism evidence="3 4">
    <name type="scientific">Hydrobacter penzbergensis</name>
    <dbReference type="NCBI Taxonomy" id="1235997"/>
    <lineage>
        <taxon>Bacteria</taxon>
        <taxon>Pseudomonadati</taxon>
        <taxon>Bacteroidota</taxon>
        <taxon>Chitinophagia</taxon>
        <taxon>Chitinophagales</taxon>
        <taxon>Chitinophagaceae</taxon>
        <taxon>Hydrobacter</taxon>
    </lineage>
</organism>
<evidence type="ECO:0000256" key="2">
    <source>
        <dbReference type="SAM" id="SignalP"/>
    </source>
</evidence>
<evidence type="ECO:0000256" key="1">
    <source>
        <dbReference type="SAM" id="MobiDB-lite"/>
    </source>
</evidence>
<protein>
    <submittedName>
        <fullName evidence="3">Uncharacterized protein</fullName>
    </submittedName>
</protein>
<name>A0A8X8LG47_9BACT</name>
<feature type="chain" id="PRO_5036480589" evidence="2">
    <location>
        <begin position="23"/>
        <end position="127"/>
    </location>
</feature>
<accession>A0A8X8LG47</accession>
<comment type="caution">
    <text evidence="3">The sequence shown here is derived from an EMBL/GenBank/DDBJ whole genome shotgun (WGS) entry which is preliminary data.</text>
</comment>
<proteinExistence type="predicted"/>
<feature type="signal peptide" evidence="2">
    <location>
        <begin position="1"/>
        <end position="22"/>
    </location>
</feature>
<dbReference type="Proteomes" id="UP000198711">
    <property type="component" value="Unassembled WGS sequence"/>
</dbReference>
<keyword evidence="4" id="KW-1185">Reference proteome</keyword>
<dbReference type="RefSeq" id="WP_026773258.1">
    <property type="nucleotide sequence ID" value="NZ_FNNO01000013.1"/>
</dbReference>
<feature type="compositionally biased region" description="Basic and acidic residues" evidence="1">
    <location>
        <begin position="98"/>
        <end position="127"/>
    </location>
</feature>
<sequence length="127" mass="15440">MKKLFIILLLMSSFVTVTSASAQFHGYVRGGYYRPYIVHRYYYYDPFFSPYWYGYPYYMYPYGYPPSPRASKLDQEIADLEHDYSQKIASVRMNHSLSRPERRSRIRELRHQRNEAIENAKRDYYKS</sequence>
<feature type="region of interest" description="Disordered" evidence="1">
    <location>
        <begin position="95"/>
        <end position="127"/>
    </location>
</feature>
<reference evidence="3 4" key="1">
    <citation type="submission" date="2016-10" db="EMBL/GenBank/DDBJ databases">
        <authorList>
            <person name="Varghese N."/>
            <person name="Submissions S."/>
        </authorList>
    </citation>
    <scope>NUCLEOTIDE SEQUENCE [LARGE SCALE GENOMIC DNA]</scope>
    <source>
        <strain evidence="3 4">DSM 25353</strain>
    </source>
</reference>
<evidence type="ECO:0000313" key="4">
    <source>
        <dbReference type="Proteomes" id="UP000198711"/>
    </source>
</evidence>
<dbReference type="AlphaFoldDB" id="A0A8X8LG47"/>
<keyword evidence="2" id="KW-0732">Signal</keyword>
<dbReference type="EMBL" id="FNNO01000013">
    <property type="protein sequence ID" value="SDX31079.1"/>
    <property type="molecule type" value="Genomic_DNA"/>
</dbReference>
<gene>
    <name evidence="3" type="ORF">SAMN05444410_11320</name>
</gene>